<dbReference type="InterPro" id="IPR013861">
    <property type="entry name" value="TMEM115/Pdh1/Rbl19"/>
</dbReference>
<evidence type="ECO:0000256" key="5">
    <source>
        <dbReference type="SAM" id="MobiDB-lite"/>
    </source>
</evidence>
<dbReference type="PANTHER" id="PTHR13377:SF3">
    <property type="entry name" value="TRANSMEMBRANE PROTEIN 115"/>
    <property type="match status" value="1"/>
</dbReference>
<organism evidence="7 8">
    <name type="scientific">Coprinopsis marcescibilis</name>
    <name type="common">Agaric fungus</name>
    <name type="synonym">Psathyrella marcescibilis</name>
    <dbReference type="NCBI Taxonomy" id="230819"/>
    <lineage>
        <taxon>Eukaryota</taxon>
        <taxon>Fungi</taxon>
        <taxon>Dikarya</taxon>
        <taxon>Basidiomycota</taxon>
        <taxon>Agaricomycotina</taxon>
        <taxon>Agaricomycetes</taxon>
        <taxon>Agaricomycetidae</taxon>
        <taxon>Agaricales</taxon>
        <taxon>Agaricineae</taxon>
        <taxon>Psathyrellaceae</taxon>
        <taxon>Coprinopsis</taxon>
    </lineage>
</organism>
<dbReference type="EMBL" id="ML210146">
    <property type="protein sequence ID" value="TFK30899.1"/>
    <property type="molecule type" value="Genomic_DNA"/>
</dbReference>
<sequence length="349" mass="38510">MALLTSPLALVQSIPPVTRAYIGAIIVSSSIYALCWWKGVASDAAYYMALIPGSSIFTPWVFLTSAVLELSILGFILTIIFIPPGLRYLERLWGSIETIKFLVVTIVFSNIIAFGLNWIEYMLLGKPELFLYGMYYHGQTSVQIGMLVAFTQIIPEHQIQIGILRARVKTLPMAYLGLSTVLCLIGYQSPWILIQFGWFVSWIYLRFYKKHSSEISGTTYGDRSETFSLISWFPPFAHYPLTILGNQVHSLATRFHLIPRTYPDVETGGYTLVPGGARAEAERRRALALKALDQRVANTSSPIGSGSSNPRPPAAPALSSSESGSSSHSSHNGAPPQRDTKSGLRSDVQ</sequence>
<dbReference type="SUPFAM" id="SSF144091">
    <property type="entry name" value="Rhomboid-like"/>
    <property type="match status" value="1"/>
</dbReference>
<gene>
    <name evidence="7" type="ORF">FA15DRAFT_662965</name>
</gene>
<feature type="compositionally biased region" description="Basic and acidic residues" evidence="5">
    <location>
        <begin position="338"/>
        <end position="349"/>
    </location>
</feature>
<comment type="subcellular location">
    <subcellularLocation>
        <location evidence="1">Membrane</location>
        <topology evidence="1">Multi-pass membrane protein</topology>
    </subcellularLocation>
</comment>
<dbReference type="InterPro" id="IPR035952">
    <property type="entry name" value="Rhomboid-like_sf"/>
</dbReference>
<dbReference type="STRING" id="230819.A0A5C3LCU4"/>
<keyword evidence="4 6" id="KW-0472">Membrane</keyword>
<dbReference type="AlphaFoldDB" id="A0A5C3LCU4"/>
<feature type="transmembrane region" description="Helical" evidence="6">
    <location>
        <begin position="44"/>
        <end position="62"/>
    </location>
</feature>
<feature type="transmembrane region" description="Helical" evidence="6">
    <location>
        <begin position="175"/>
        <end position="205"/>
    </location>
</feature>
<proteinExistence type="predicted"/>
<dbReference type="OrthoDB" id="73612at2759"/>
<evidence type="ECO:0000256" key="1">
    <source>
        <dbReference type="ARBA" id="ARBA00004141"/>
    </source>
</evidence>
<dbReference type="SMART" id="SM01160">
    <property type="entry name" value="DUF1751"/>
    <property type="match status" value="1"/>
</dbReference>
<protein>
    <submittedName>
        <fullName evidence="7">DUF1751-domain-containing protein</fullName>
    </submittedName>
</protein>
<evidence type="ECO:0000256" key="3">
    <source>
        <dbReference type="ARBA" id="ARBA00022989"/>
    </source>
</evidence>
<evidence type="ECO:0000313" key="8">
    <source>
        <dbReference type="Proteomes" id="UP000307440"/>
    </source>
</evidence>
<reference evidence="7 8" key="1">
    <citation type="journal article" date="2019" name="Nat. Ecol. Evol.">
        <title>Megaphylogeny resolves global patterns of mushroom evolution.</title>
        <authorList>
            <person name="Varga T."/>
            <person name="Krizsan K."/>
            <person name="Foldi C."/>
            <person name="Dima B."/>
            <person name="Sanchez-Garcia M."/>
            <person name="Sanchez-Ramirez S."/>
            <person name="Szollosi G.J."/>
            <person name="Szarkandi J.G."/>
            <person name="Papp V."/>
            <person name="Albert L."/>
            <person name="Andreopoulos W."/>
            <person name="Angelini C."/>
            <person name="Antonin V."/>
            <person name="Barry K.W."/>
            <person name="Bougher N.L."/>
            <person name="Buchanan P."/>
            <person name="Buyck B."/>
            <person name="Bense V."/>
            <person name="Catcheside P."/>
            <person name="Chovatia M."/>
            <person name="Cooper J."/>
            <person name="Damon W."/>
            <person name="Desjardin D."/>
            <person name="Finy P."/>
            <person name="Geml J."/>
            <person name="Haridas S."/>
            <person name="Hughes K."/>
            <person name="Justo A."/>
            <person name="Karasinski D."/>
            <person name="Kautmanova I."/>
            <person name="Kiss B."/>
            <person name="Kocsube S."/>
            <person name="Kotiranta H."/>
            <person name="LaButti K.M."/>
            <person name="Lechner B.E."/>
            <person name="Liimatainen K."/>
            <person name="Lipzen A."/>
            <person name="Lukacs Z."/>
            <person name="Mihaltcheva S."/>
            <person name="Morgado L.N."/>
            <person name="Niskanen T."/>
            <person name="Noordeloos M.E."/>
            <person name="Ohm R.A."/>
            <person name="Ortiz-Santana B."/>
            <person name="Ovrebo C."/>
            <person name="Racz N."/>
            <person name="Riley R."/>
            <person name="Savchenko A."/>
            <person name="Shiryaev A."/>
            <person name="Soop K."/>
            <person name="Spirin V."/>
            <person name="Szebenyi C."/>
            <person name="Tomsovsky M."/>
            <person name="Tulloss R.E."/>
            <person name="Uehling J."/>
            <person name="Grigoriev I.V."/>
            <person name="Vagvolgyi C."/>
            <person name="Papp T."/>
            <person name="Martin F.M."/>
            <person name="Miettinen O."/>
            <person name="Hibbett D.S."/>
            <person name="Nagy L.G."/>
        </authorList>
    </citation>
    <scope>NUCLEOTIDE SEQUENCE [LARGE SCALE GENOMIC DNA]</scope>
    <source>
        <strain evidence="7 8">CBS 121175</strain>
    </source>
</reference>
<dbReference type="Proteomes" id="UP000307440">
    <property type="component" value="Unassembled WGS sequence"/>
</dbReference>
<dbReference type="GO" id="GO:0016020">
    <property type="term" value="C:membrane"/>
    <property type="evidence" value="ECO:0007669"/>
    <property type="project" value="UniProtKB-SubCell"/>
</dbReference>
<accession>A0A5C3LCU4</accession>
<feature type="region of interest" description="Disordered" evidence="5">
    <location>
        <begin position="298"/>
        <end position="349"/>
    </location>
</feature>
<evidence type="ECO:0000256" key="6">
    <source>
        <dbReference type="SAM" id="Phobius"/>
    </source>
</evidence>
<evidence type="ECO:0000256" key="4">
    <source>
        <dbReference type="ARBA" id="ARBA00023136"/>
    </source>
</evidence>
<name>A0A5C3LCU4_COPMA</name>
<evidence type="ECO:0000313" key="7">
    <source>
        <dbReference type="EMBL" id="TFK30899.1"/>
    </source>
</evidence>
<feature type="transmembrane region" description="Helical" evidence="6">
    <location>
        <begin position="68"/>
        <end position="89"/>
    </location>
</feature>
<dbReference type="GO" id="GO:0006890">
    <property type="term" value="P:retrograde vesicle-mediated transport, Golgi to endoplasmic reticulum"/>
    <property type="evidence" value="ECO:0007669"/>
    <property type="project" value="InterPro"/>
</dbReference>
<feature type="transmembrane region" description="Helical" evidence="6">
    <location>
        <begin position="134"/>
        <end position="154"/>
    </location>
</feature>
<keyword evidence="8" id="KW-1185">Reference proteome</keyword>
<dbReference type="PANTHER" id="PTHR13377">
    <property type="entry name" value="PLACENTAL PROTEIN 6"/>
    <property type="match status" value="1"/>
</dbReference>
<feature type="compositionally biased region" description="Low complexity" evidence="5">
    <location>
        <begin position="316"/>
        <end position="336"/>
    </location>
</feature>
<evidence type="ECO:0000256" key="2">
    <source>
        <dbReference type="ARBA" id="ARBA00022692"/>
    </source>
</evidence>
<feature type="transmembrane region" description="Helical" evidence="6">
    <location>
        <begin position="20"/>
        <end position="37"/>
    </location>
</feature>
<keyword evidence="2 6" id="KW-0812">Transmembrane</keyword>
<dbReference type="GO" id="GO:0005794">
    <property type="term" value="C:Golgi apparatus"/>
    <property type="evidence" value="ECO:0007669"/>
    <property type="project" value="TreeGrafter"/>
</dbReference>
<feature type="transmembrane region" description="Helical" evidence="6">
    <location>
        <begin position="101"/>
        <end position="119"/>
    </location>
</feature>
<dbReference type="Pfam" id="PF08551">
    <property type="entry name" value="DUF1751"/>
    <property type="match status" value="1"/>
</dbReference>
<dbReference type="FunFam" id="1.20.1540.10:FF:000004">
    <property type="entry name" value="Transmembrane protein 115"/>
    <property type="match status" value="1"/>
</dbReference>
<keyword evidence="3 6" id="KW-1133">Transmembrane helix</keyword>